<dbReference type="SUPFAM" id="SSF81345">
    <property type="entry name" value="ABC transporter involved in vitamin B12 uptake, BtuC"/>
    <property type="match status" value="1"/>
</dbReference>
<dbReference type="Proteomes" id="UP000319746">
    <property type="component" value="Unassembled WGS sequence"/>
</dbReference>
<dbReference type="Pfam" id="PF00950">
    <property type="entry name" value="ABC-3"/>
    <property type="match status" value="1"/>
</dbReference>
<dbReference type="InterPro" id="IPR001626">
    <property type="entry name" value="ABC_TroCD"/>
</dbReference>
<keyword evidence="6" id="KW-0813">Transport</keyword>
<sequence>MSKPVEFFYDLVNYPHLARAAITAVVIGLVSGVVGSLIILRGLSLMGDAISHAVMPGIAVSFFFGANIFFGALVSGLLAAAGIGFINSNSRLKRDTSIGIIFTAFLAAGVILLARTESSVSLQAILFGDVLATSPSQMWQSVIITVVITTLIVMFYKQLQITTMDAQLATAYGFPTKMINYAVLIALAVVTVSAVQTVGVILVVAMLVTPAATAFLLSKKFSTMMILGAVFGMLSSIMGMYFSYRFELQSGPAIVLVAFAMFVLAFLLSPHQGFVWTQLHKLRDRRSIQHSPASQEGSS</sequence>
<evidence type="ECO:0000256" key="1">
    <source>
        <dbReference type="ARBA" id="ARBA00004141"/>
    </source>
</evidence>
<evidence type="ECO:0000256" key="7">
    <source>
        <dbReference type="SAM" id="Phobius"/>
    </source>
</evidence>
<dbReference type="FunFam" id="1.10.3470.10:FF:000003">
    <property type="entry name" value="Iron ABC transporter permease SitD"/>
    <property type="match status" value="1"/>
</dbReference>
<proteinExistence type="inferred from homology"/>
<dbReference type="EMBL" id="VFOU01000002">
    <property type="protein sequence ID" value="TQL72377.1"/>
    <property type="molecule type" value="Genomic_DNA"/>
</dbReference>
<keyword evidence="3 6" id="KW-0812">Transmembrane</keyword>
<comment type="subcellular location">
    <subcellularLocation>
        <location evidence="6">Cell membrane</location>
        <topology evidence="6">Multi-pass membrane protein</topology>
    </subcellularLocation>
    <subcellularLocation>
        <location evidence="1">Membrane</location>
        <topology evidence="1">Multi-pass membrane protein</topology>
    </subcellularLocation>
</comment>
<dbReference type="CDD" id="cd06550">
    <property type="entry name" value="TM_ABC_iron-siderophores_like"/>
    <property type="match status" value="1"/>
</dbReference>
<feature type="transmembrane region" description="Helical" evidence="7">
    <location>
        <begin position="168"/>
        <end position="192"/>
    </location>
</feature>
<dbReference type="InterPro" id="IPR037294">
    <property type="entry name" value="ABC_BtuC-like"/>
</dbReference>
<feature type="transmembrane region" description="Helical" evidence="7">
    <location>
        <begin position="98"/>
        <end position="116"/>
    </location>
</feature>
<dbReference type="PANTHER" id="PTHR30477">
    <property type="entry name" value="ABC-TRANSPORTER METAL-BINDING PROTEIN"/>
    <property type="match status" value="1"/>
</dbReference>
<protein>
    <submittedName>
        <fullName evidence="8">Iron/zinc/copper transport system permease protein</fullName>
    </submittedName>
</protein>
<evidence type="ECO:0000256" key="2">
    <source>
        <dbReference type="ARBA" id="ARBA00008034"/>
    </source>
</evidence>
<feature type="transmembrane region" description="Helical" evidence="7">
    <location>
        <begin position="224"/>
        <end position="242"/>
    </location>
</feature>
<gene>
    <name evidence="8" type="ORF">FB556_1023</name>
</gene>
<feature type="transmembrane region" description="Helical" evidence="7">
    <location>
        <begin position="136"/>
        <end position="156"/>
    </location>
</feature>
<evidence type="ECO:0000256" key="6">
    <source>
        <dbReference type="RuleBase" id="RU003943"/>
    </source>
</evidence>
<keyword evidence="5 7" id="KW-0472">Membrane</keyword>
<dbReference type="GO" id="GO:0043190">
    <property type="term" value="C:ATP-binding cassette (ABC) transporter complex"/>
    <property type="evidence" value="ECO:0007669"/>
    <property type="project" value="InterPro"/>
</dbReference>
<accession>A0A543AIH2</accession>
<keyword evidence="9" id="KW-1185">Reference proteome</keyword>
<feature type="transmembrane region" description="Helical" evidence="7">
    <location>
        <begin position="60"/>
        <end position="86"/>
    </location>
</feature>
<feature type="transmembrane region" description="Helical" evidence="7">
    <location>
        <begin position="254"/>
        <end position="276"/>
    </location>
</feature>
<name>A0A543AIH2_9MICC</name>
<feature type="transmembrane region" description="Helical" evidence="7">
    <location>
        <begin position="20"/>
        <end position="40"/>
    </location>
</feature>
<reference evidence="8 9" key="1">
    <citation type="submission" date="2019-06" db="EMBL/GenBank/DDBJ databases">
        <title>Sequencing the genomes of 1000 actinobacteria strains.</title>
        <authorList>
            <person name="Klenk H.-P."/>
        </authorList>
    </citation>
    <scope>NUCLEOTIDE SEQUENCE [LARGE SCALE GENOMIC DNA]</scope>
    <source>
        <strain evidence="8 9">DSM 24083</strain>
    </source>
</reference>
<dbReference type="AlphaFoldDB" id="A0A543AIH2"/>
<evidence type="ECO:0000256" key="4">
    <source>
        <dbReference type="ARBA" id="ARBA00022989"/>
    </source>
</evidence>
<dbReference type="Gene3D" id="1.10.3470.10">
    <property type="entry name" value="ABC transporter involved in vitamin B12 uptake, BtuC"/>
    <property type="match status" value="1"/>
</dbReference>
<dbReference type="GO" id="GO:0010043">
    <property type="term" value="P:response to zinc ion"/>
    <property type="evidence" value="ECO:0007669"/>
    <property type="project" value="TreeGrafter"/>
</dbReference>
<evidence type="ECO:0000313" key="8">
    <source>
        <dbReference type="EMBL" id="TQL72377.1"/>
    </source>
</evidence>
<organism evidence="8 9">
    <name type="scientific">Enteractinococcus coprophilus</name>
    <dbReference type="NCBI Taxonomy" id="1027633"/>
    <lineage>
        <taxon>Bacteria</taxon>
        <taxon>Bacillati</taxon>
        <taxon>Actinomycetota</taxon>
        <taxon>Actinomycetes</taxon>
        <taxon>Micrococcales</taxon>
        <taxon>Micrococcaceae</taxon>
    </lineage>
</organism>
<dbReference type="RefSeq" id="WP_211343995.1">
    <property type="nucleotide sequence ID" value="NZ_BAABAN010000018.1"/>
</dbReference>
<dbReference type="GO" id="GO:0055085">
    <property type="term" value="P:transmembrane transport"/>
    <property type="evidence" value="ECO:0007669"/>
    <property type="project" value="InterPro"/>
</dbReference>
<keyword evidence="4 7" id="KW-1133">Transmembrane helix</keyword>
<comment type="similarity">
    <text evidence="2 6">Belongs to the ABC-3 integral membrane protein family.</text>
</comment>
<dbReference type="GO" id="GO:0071281">
    <property type="term" value="P:cellular response to iron ion"/>
    <property type="evidence" value="ECO:0007669"/>
    <property type="project" value="UniProtKB-ARBA"/>
</dbReference>
<evidence type="ECO:0000313" key="9">
    <source>
        <dbReference type="Proteomes" id="UP000319746"/>
    </source>
</evidence>
<comment type="caution">
    <text evidence="8">The sequence shown here is derived from an EMBL/GenBank/DDBJ whole genome shotgun (WGS) entry which is preliminary data.</text>
</comment>
<evidence type="ECO:0000256" key="3">
    <source>
        <dbReference type="ARBA" id="ARBA00022692"/>
    </source>
</evidence>
<evidence type="ECO:0000256" key="5">
    <source>
        <dbReference type="ARBA" id="ARBA00023136"/>
    </source>
</evidence>
<dbReference type="PANTHER" id="PTHR30477:SF13">
    <property type="entry name" value="IRON TRANSPORT SYSTEM MEMBRANE PROTEIN HI_0360-RELATED"/>
    <property type="match status" value="1"/>
</dbReference>
<feature type="transmembrane region" description="Helical" evidence="7">
    <location>
        <begin position="198"/>
        <end position="217"/>
    </location>
</feature>